<keyword evidence="2" id="KW-1185">Reference proteome</keyword>
<dbReference type="Proteomes" id="UP001596047">
    <property type="component" value="Unassembled WGS sequence"/>
</dbReference>
<evidence type="ECO:0008006" key="3">
    <source>
        <dbReference type="Google" id="ProtNLM"/>
    </source>
</evidence>
<sequence>MSEFSESYHLKSDNQQEVIELLNRAKVGGYVFPVTNGWVTFVIDGGTYQSVPSLFEANTGLLFHYEYAEDHGWGFGLWAGQSCLSQYSCDWNEDLVIDDSKLNLEQLSQSTGAALDELKELLYPADIDFIFESTPAYAAAERIGLVNFEWLSGDYMDSDERLEGVTRV</sequence>
<proteinExistence type="predicted"/>
<dbReference type="EMBL" id="JBHSOW010000127">
    <property type="protein sequence ID" value="MFC5653463.1"/>
    <property type="molecule type" value="Genomic_DNA"/>
</dbReference>
<comment type="caution">
    <text evidence="1">The sequence shown here is derived from an EMBL/GenBank/DDBJ whole genome shotgun (WGS) entry which is preliminary data.</text>
</comment>
<evidence type="ECO:0000313" key="1">
    <source>
        <dbReference type="EMBL" id="MFC5653463.1"/>
    </source>
</evidence>
<gene>
    <name evidence="1" type="ORF">ACFPYJ_30970</name>
</gene>
<organism evidence="1 2">
    <name type="scientific">Paenibacillus solisilvae</name>
    <dbReference type="NCBI Taxonomy" id="2486751"/>
    <lineage>
        <taxon>Bacteria</taxon>
        <taxon>Bacillati</taxon>
        <taxon>Bacillota</taxon>
        <taxon>Bacilli</taxon>
        <taxon>Bacillales</taxon>
        <taxon>Paenibacillaceae</taxon>
        <taxon>Paenibacillus</taxon>
    </lineage>
</organism>
<accession>A0ABW0W7P0</accession>
<name>A0ABW0W7P0_9BACL</name>
<protein>
    <recommendedName>
        <fullName evidence="3">DUF2750 domain-containing protein</fullName>
    </recommendedName>
</protein>
<evidence type="ECO:0000313" key="2">
    <source>
        <dbReference type="Proteomes" id="UP001596047"/>
    </source>
</evidence>
<dbReference type="RefSeq" id="WP_379192119.1">
    <property type="nucleotide sequence ID" value="NZ_JBHSOW010000127.1"/>
</dbReference>
<reference evidence="2" key="1">
    <citation type="journal article" date="2019" name="Int. J. Syst. Evol. Microbiol.">
        <title>The Global Catalogue of Microorganisms (GCM) 10K type strain sequencing project: providing services to taxonomists for standard genome sequencing and annotation.</title>
        <authorList>
            <consortium name="The Broad Institute Genomics Platform"/>
            <consortium name="The Broad Institute Genome Sequencing Center for Infectious Disease"/>
            <person name="Wu L."/>
            <person name="Ma J."/>
        </authorList>
    </citation>
    <scope>NUCLEOTIDE SEQUENCE [LARGE SCALE GENOMIC DNA]</scope>
    <source>
        <strain evidence="2">CGMCC 1.3240</strain>
    </source>
</reference>